<gene>
    <name evidence="5" type="ORF">SAMN05920897_108133</name>
</gene>
<protein>
    <submittedName>
        <fullName evidence="5">4Fe-4S dicluster domain-containing protein</fullName>
    </submittedName>
</protein>
<dbReference type="InterPro" id="IPR017900">
    <property type="entry name" value="4Fe4S_Fe_S_CS"/>
</dbReference>
<dbReference type="GO" id="GO:0046872">
    <property type="term" value="F:metal ion binding"/>
    <property type="evidence" value="ECO:0007669"/>
    <property type="project" value="UniProtKB-KW"/>
</dbReference>
<keyword evidence="2" id="KW-0408">Iron</keyword>
<reference evidence="5 6" key="1">
    <citation type="submission" date="2017-01" db="EMBL/GenBank/DDBJ databases">
        <authorList>
            <person name="Mah S.A."/>
            <person name="Swanson W.J."/>
            <person name="Moy G.W."/>
            <person name="Vacquier V.D."/>
        </authorList>
    </citation>
    <scope>NUCLEOTIDE SEQUENCE [LARGE SCALE GENOMIC DNA]</scope>
    <source>
        <strain evidence="5 6">ASpG1</strain>
    </source>
</reference>
<dbReference type="EMBL" id="FTMS01000008">
    <property type="protein sequence ID" value="SIQ41933.1"/>
    <property type="molecule type" value="Genomic_DNA"/>
</dbReference>
<dbReference type="Gene3D" id="3.40.50.360">
    <property type="match status" value="1"/>
</dbReference>
<evidence type="ECO:0000256" key="3">
    <source>
        <dbReference type="ARBA" id="ARBA00023014"/>
    </source>
</evidence>
<evidence type="ECO:0000256" key="1">
    <source>
        <dbReference type="ARBA" id="ARBA00022723"/>
    </source>
</evidence>
<dbReference type="RefSeq" id="WP_076488690.1">
    <property type="nucleotide sequence ID" value="NZ_FTMS01000008.1"/>
</dbReference>
<evidence type="ECO:0000259" key="4">
    <source>
        <dbReference type="PROSITE" id="PS51379"/>
    </source>
</evidence>
<evidence type="ECO:0000256" key="2">
    <source>
        <dbReference type="ARBA" id="ARBA00023004"/>
    </source>
</evidence>
<dbReference type="Pfam" id="PF12838">
    <property type="entry name" value="Fer4_7"/>
    <property type="match status" value="1"/>
</dbReference>
<feature type="domain" description="4Fe-4S ferredoxin-type" evidence="4">
    <location>
        <begin position="214"/>
        <end position="244"/>
    </location>
</feature>
<dbReference type="PROSITE" id="PS51379">
    <property type="entry name" value="4FE4S_FER_2"/>
    <property type="match status" value="2"/>
</dbReference>
<organism evidence="5 6">
    <name type="scientific">Alkalispirochaeta americana</name>
    <dbReference type="NCBI Taxonomy" id="159291"/>
    <lineage>
        <taxon>Bacteria</taxon>
        <taxon>Pseudomonadati</taxon>
        <taxon>Spirochaetota</taxon>
        <taxon>Spirochaetia</taxon>
        <taxon>Spirochaetales</taxon>
        <taxon>Spirochaetaceae</taxon>
        <taxon>Alkalispirochaeta</taxon>
    </lineage>
</organism>
<sequence>MITLYFSGTGNSRFVAETFSRQTGGACHSIEEPLHFASLLARQETICFCYPVYGSCVPPILRDFVLLHRESLEEKKLVILATQFLFSGDGARAFTDLLRGTPCQIIYADHITMPNNICNFFLFPAKDASRCARRLRSAQKRVTRAVECLESGVVRRRGFSGASRILGLLTQRLWFQRIEDAASQDVRVANSCTGCGLCVRVCPRENLFLTTDSGPARVDQRGRCTLCYRCVNMCPEMAITVLWHSPVRRQYHGPE</sequence>
<dbReference type="PROSITE" id="PS00198">
    <property type="entry name" value="4FE4S_FER_1"/>
    <property type="match status" value="2"/>
</dbReference>
<dbReference type="STRING" id="159291.SAMN05920897_108133"/>
<accession>A0A1N6SLC8</accession>
<dbReference type="Proteomes" id="UP000186400">
    <property type="component" value="Unassembled WGS sequence"/>
</dbReference>
<dbReference type="GO" id="GO:0051536">
    <property type="term" value="F:iron-sulfur cluster binding"/>
    <property type="evidence" value="ECO:0007669"/>
    <property type="project" value="UniProtKB-KW"/>
</dbReference>
<keyword evidence="1" id="KW-0479">Metal-binding</keyword>
<dbReference type="OrthoDB" id="9761899at2"/>
<dbReference type="Gene3D" id="3.30.70.20">
    <property type="match status" value="1"/>
</dbReference>
<keyword evidence="6" id="KW-1185">Reference proteome</keyword>
<dbReference type="InterPro" id="IPR029039">
    <property type="entry name" value="Flavoprotein-like_sf"/>
</dbReference>
<dbReference type="AlphaFoldDB" id="A0A1N6SLC8"/>
<dbReference type="NCBIfam" id="NF038196">
    <property type="entry name" value="ferrodoxin_EFR1"/>
    <property type="match status" value="1"/>
</dbReference>
<keyword evidence="3" id="KW-0411">Iron-sulfur</keyword>
<evidence type="ECO:0000313" key="6">
    <source>
        <dbReference type="Proteomes" id="UP000186400"/>
    </source>
</evidence>
<dbReference type="InterPro" id="IPR047964">
    <property type="entry name" value="EFR1-like"/>
</dbReference>
<proteinExistence type="predicted"/>
<dbReference type="SUPFAM" id="SSF52218">
    <property type="entry name" value="Flavoproteins"/>
    <property type="match status" value="1"/>
</dbReference>
<name>A0A1N6SLC8_9SPIO</name>
<dbReference type="SUPFAM" id="SSF54862">
    <property type="entry name" value="4Fe-4S ferredoxins"/>
    <property type="match status" value="1"/>
</dbReference>
<evidence type="ECO:0000313" key="5">
    <source>
        <dbReference type="EMBL" id="SIQ41933.1"/>
    </source>
</evidence>
<dbReference type="InterPro" id="IPR017896">
    <property type="entry name" value="4Fe4S_Fe-S-bd"/>
</dbReference>
<feature type="domain" description="4Fe-4S ferredoxin-type" evidence="4">
    <location>
        <begin position="183"/>
        <end position="212"/>
    </location>
</feature>